<proteinExistence type="predicted"/>
<protein>
    <recommendedName>
        <fullName evidence="4">SPOR domain-containing protein</fullName>
    </recommendedName>
</protein>
<dbReference type="SUPFAM" id="SSF110997">
    <property type="entry name" value="Sporulation related repeat"/>
    <property type="match status" value="1"/>
</dbReference>
<dbReference type="EMBL" id="CP006939">
    <property type="protein sequence ID" value="AHC15223.1"/>
    <property type="molecule type" value="Genomic_DNA"/>
</dbReference>
<dbReference type="InterPro" id="IPR036680">
    <property type="entry name" value="SPOR-like_sf"/>
</dbReference>
<gene>
    <name evidence="2" type="ORF">L21SP2_1848</name>
</gene>
<sequence length="401" mass="45312">MQENMFSDLQAFFRTITHGVEEIQTQGDNSDLQMGLQFTAALLNRLERVEDRSARFIISAENRGAALMVMELRLQQYLLMNNLHEAAILSDELTRFFPGGGFLLRAAEIYMALGDTSSARSRLQTYLQQSSPGGEDYDRSSYLLSRVLIDEGSSDRAMELLYRTYSARLTQEQRLNRWNRYGIQNLVILRNLLSAEERADSLSPDQTTFFRRLRSDLRQYDEANGGKAVPNPGLETFPGPRVLSTAKARIPQYREEYLENAGNVQLGGQSDISPAPEEPGTSPDSTESTNTPDTQSPSSQFGNDTDRENSGLRDTKVVADPSMPLIQLGVFSRRENAAAFSERLEEREYPVFLSYDSNRNLYRVLLDSTDAYFRGSENYGNPRRLLLQLKEEGIEGFVVAE</sequence>
<feature type="compositionally biased region" description="Polar residues" evidence="1">
    <location>
        <begin position="282"/>
        <end position="303"/>
    </location>
</feature>
<feature type="compositionally biased region" description="Basic and acidic residues" evidence="1">
    <location>
        <begin position="304"/>
        <end position="317"/>
    </location>
</feature>
<evidence type="ECO:0008006" key="4">
    <source>
        <dbReference type="Google" id="ProtNLM"/>
    </source>
</evidence>
<name>V5WHD5_9SPIO</name>
<accession>V5WHD5</accession>
<dbReference type="Proteomes" id="UP000018680">
    <property type="component" value="Chromosome"/>
</dbReference>
<reference evidence="2 3" key="1">
    <citation type="journal article" date="2015" name="Stand. Genomic Sci.">
        <title>Complete genome sequence and description of Salinispira pacifica gen. nov., sp. nov., a novel spirochaete isolated form a hypersaline microbial mat.</title>
        <authorList>
            <person name="Ben Hania W."/>
            <person name="Joseph M."/>
            <person name="Schumann P."/>
            <person name="Bunk B."/>
            <person name="Fiebig A."/>
            <person name="Sproer C."/>
            <person name="Klenk H.P."/>
            <person name="Fardeau M.L."/>
            <person name="Spring S."/>
        </authorList>
    </citation>
    <scope>NUCLEOTIDE SEQUENCE [LARGE SCALE GENOMIC DNA]</scope>
    <source>
        <strain evidence="2 3">L21-RPul-D2</strain>
    </source>
</reference>
<dbReference type="Gene3D" id="3.30.70.1070">
    <property type="entry name" value="Sporulation related repeat"/>
    <property type="match status" value="1"/>
</dbReference>
<evidence type="ECO:0000313" key="2">
    <source>
        <dbReference type="EMBL" id="AHC15223.1"/>
    </source>
</evidence>
<dbReference type="KEGG" id="slr:L21SP2_1848"/>
<dbReference type="STRING" id="1307761.L21SP2_1848"/>
<dbReference type="GO" id="GO:0042834">
    <property type="term" value="F:peptidoglycan binding"/>
    <property type="evidence" value="ECO:0007669"/>
    <property type="project" value="InterPro"/>
</dbReference>
<evidence type="ECO:0000256" key="1">
    <source>
        <dbReference type="SAM" id="MobiDB-lite"/>
    </source>
</evidence>
<dbReference type="HOGENOM" id="CLU_686756_0_0_12"/>
<feature type="region of interest" description="Disordered" evidence="1">
    <location>
        <begin position="265"/>
        <end position="318"/>
    </location>
</feature>
<organism evidence="2 3">
    <name type="scientific">Salinispira pacifica</name>
    <dbReference type="NCBI Taxonomy" id="1307761"/>
    <lineage>
        <taxon>Bacteria</taxon>
        <taxon>Pseudomonadati</taxon>
        <taxon>Spirochaetota</taxon>
        <taxon>Spirochaetia</taxon>
        <taxon>Spirochaetales</taxon>
        <taxon>Spirochaetaceae</taxon>
        <taxon>Salinispira</taxon>
    </lineage>
</organism>
<dbReference type="RefSeq" id="WP_024268140.1">
    <property type="nucleotide sequence ID" value="NC_023035.1"/>
</dbReference>
<keyword evidence="3" id="KW-1185">Reference proteome</keyword>
<dbReference type="AlphaFoldDB" id="V5WHD5"/>
<evidence type="ECO:0000313" key="3">
    <source>
        <dbReference type="Proteomes" id="UP000018680"/>
    </source>
</evidence>